<evidence type="ECO:0000313" key="2">
    <source>
        <dbReference type="Proteomes" id="UP000053660"/>
    </source>
</evidence>
<sequence length="116" mass="13083">MEPLLHFSDSNKELISKSGPQLLSICRSLLAAMPEKLSCIKVFLSHTFDEDPNFMLTFREKYSNGEKTSVLVHGDLWAGQIFFRNEVDIAGIVDWQAAHLGSPVSNFSFVHENIEI</sequence>
<proteinExistence type="predicted"/>
<dbReference type="EMBL" id="KN550339">
    <property type="protein sequence ID" value="KHJ94420.1"/>
    <property type="molecule type" value="Genomic_DNA"/>
</dbReference>
<protein>
    <recommendedName>
        <fullName evidence="3">CHK kinase-like domain-containing protein</fullName>
    </recommendedName>
</protein>
<evidence type="ECO:0000313" key="1">
    <source>
        <dbReference type="EMBL" id="KHJ94420.1"/>
    </source>
</evidence>
<evidence type="ECO:0008006" key="3">
    <source>
        <dbReference type="Google" id="ProtNLM"/>
    </source>
</evidence>
<dbReference type="InterPro" id="IPR012877">
    <property type="entry name" value="Dhs-27"/>
</dbReference>
<keyword evidence="2" id="KW-1185">Reference proteome</keyword>
<dbReference type="OrthoDB" id="5873804at2759"/>
<dbReference type="AlphaFoldDB" id="A0A0B1TG85"/>
<organism evidence="1 2">
    <name type="scientific">Oesophagostomum dentatum</name>
    <name type="common">Nodular worm</name>
    <dbReference type="NCBI Taxonomy" id="61180"/>
    <lineage>
        <taxon>Eukaryota</taxon>
        <taxon>Metazoa</taxon>
        <taxon>Ecdysozoa</taxon>
        <taxon>Nematoda</taxon>
        <taxon>Chromadorea</taxon>
        <taxon>Rhabditida</taxon>
        <taxon>Rhabditina</taxon>
        <taxon>Rhabditomorpha</taxon>
        <taxon>Strongyloidea</taxon>
        <taxon>Strongylidae</taxon>
        <taxon>Oesophagostomum</taxon>
    </lineage>
</organism>
<dbReference type="Gene3D" id="3.90.1200.10">
    <property type="match status" value="1"/>
</dbReference>
<dbReference type="InterPro" id="IPR011009">
    <property type="entry name" value="Kinase-like_dom_sf"/>
</dbReference>
<dbReference type="SUPFAM" id="SSF56112">
    <property type="entry name" value="Protein kinase-like (PK-like)"/>
    <property type="match status" value="1"/>
</dbReference>
<dbReference type="Proteomes" id="UP000053660">
    <property type="component" value="Unassembled WGS sequence"/>
</dbReference>
<dbReference type="Pfam" id="PF07914">
    <property type="entry name" value="DUF1679"/>
    <property type="match status" value="1"/>
</dbReference>
<accession>A0A0B1TG85</accession>
<gene>
    <name evidence="1" type="ORF">OESDEN_05651</name>
</gene>
<reference evidence="1 2" key="1">
    <citation type="submission" date="2014-03" db="EMBL/GenBank/DDBJ databases">
        <title>Draft genome of the hookworm Oesophagostomum dentatum.</title>
        <authorList>
            <person name="Mitreva M."/>
        </authorList>
    </citation>
    <scope>NUCLEOTIDE SEQUENCE [LARGE SCALE GENOMIC DNA]</scope>
    <source>
        <strain evidence="1 2">OD-Hann</strain>
    </source>
</reference>
<name>A0A0B1TG85_OESDE</name>